<feature type="region of interest" description="Disordered" evidence="5">
    <location>
        <begin position="368"/>
        <end position="397"/>
    </location>
</feature>
<dbReference type="CDD" id="cd00051">
    <property type="entry name" value="EFh"/>
    <property type="match status" value="1"/>
</dbReference>
<evidence type="ECO:0000313" key="7">
    <source>
        <dbReference type="EMBL" id="CAJ1395078.1"/>
    </source>
</evidence>
<keyword evidence="3" id="KW-0677">Repeat</keyword>
<dbReference type="Pfam" id="PF13499">
    <property type="entry name" value="EF-hand_7"/>
    <property type="match status" value="2"/>
</dbReference>
<dbReference type="PROSITE" id="PS50222">
    <property type="entry name" value="EF_HAND_2"/>
    <property type="match status" value="4"/>
</dbReference>
<accession>A0AA36NAC3</accession>
<evidence type="ECO:0000256" key="3">
    <source>
        <dbReference type="ARBA" id="ARBA00022737"/>
    </source>
</evidence>
<evidence type="ECO:0000256" key="4">
    <source>
        <dbReference type="ARBA" id="ARBA00022837"/>
    </source>
</evidence>
<evidence type="ECO:0000256" key="2">
    <source>
        <dbReference type="ARBA" id="ARBA00010994"/>
    </source>
</evidence>
<organism evidence="7 8">
    <name type="scientific">Effrenium voratum</name>
    <dbReference type="NCBI Taxonomy" id="2562239"/>
    <lineage>
        <taxon>Eukaryota</taxon>
        <taxon>Sar</taxon>
        <taxon>Alveolata</taxon>
        <taxon>Dinophyceae</taxon>
        <taxon>Suessiales</taxon>
        <taxon>Symbiodiniaceae</taxon>
        <taxon>Effrenium</taxon>
    </lineage>
</organism>
<keyword evidence="8" id="KW-1185">Reference proteome</keyword>
<gene>
    <name evidence="7" type="ORF">EVOR1521_LOCUS19598</name>
</gene>
<dbReference type="SUPFAM" id="SSF47473">
    <property type="entry name" value="EF-hand"/>
    <property type="match status" value="3"/>
</dbReference>
<dbReference type="InterPro" id="IPR008907">
    <property type="entry name" value="TPP/p25"/>
</dbReference>
<sequence length="504" mass="56174">MALEGATDLEDLTGRVKEVFDRYRSDDRRAFLTRREMQKMFNDLLPNTSYKLLEKLLKEIDGEDGDGKFTTPEFCSWLVGKGKRQPQATVLRSVVEATGDSLGARVCEIFDRYDLDGSGLLERHELMKVLRVLDSEITTQEIQRVLAELDTSGDGKVSYKEFLSWLKIGQPLARKLASKLKAVTGPAREQRVKSAFDLYDISHDGLLDISELRNAMGKMFLFNQEEVSRICADLDTSGDGVISYKEFSTWMRRGTSSKEVMKGKTILAPIDSDGLDAVFYVFCGPGKTEMEMKDFVKFCKNCKIVDSTLPPAVAELVFSDHRVKPPGCRTIDFFEFEAALELLAERKNIKIGDVHTVALLTGGPQARLTAAEGSQGTKSRKKPKTKKPKPVDDREGWRRDVDNTDLWRKFGLDTTAGRALRQIYTVPAPAPMPCDERLQSSSAISLHKIRGVLHAAGGPKLPSIEAREGVQTGLIAAGMNKSVSLPAIRKLRPHFAPEEHIEFA</sequence>
<dbReference type="FunFam" id="1.10.238.10:FF:000178">
    <property type="entry name" value="Calmodulin-2 A"/>
    <property type="match status" value="1"/>
</dbReference>
<dbReference type="Pfam" id="PF05517">
    <property type="entry name" value="p25-alpha"/>
    <property type="match status" value="1"/>
</dbReference>
<dbReference type="GO" id="GO:0043226">
    <property type="term" value="C:organelle"/>
    <property type="evidence" value="ECO:0007669"/>
    <property type="project" value="UniProtKB-ARBA"/>
</dbReference>
<dbReference type="InterPro" id="IPR018247">
    <property type="entry name" value="EF_Hand_1_Ca_BS"/>
</dbReference>
<protein>
    <recommendedName>
        <fullName evidence="6">EF-hand domain-containing protein</fullName>
    </recommendedName>
</protein>
<dbReference type="EMBL" id="CAUJNA010003046">
    <property type="protein sequence ID" value="CAJ1395078.1"/>
    <property type="molecule type" value="Genomic_DNA"/>
</dbReference>
<dbReference type="AlphaFoldDB" id="A0AA36NAC3"/>
<proteinExistence type="inferred from homology"/>
<feature type="domain" description="EF-hand" evidence="6">
    <location>
        <begin position="101"/>
        <end position="136"/>
    </location>
</feature>
<feature type="compositionally biased region" description="Basic residues" evidence="5">
    <location>
        <begin position="378"/>
        <end position="388"/>
    </location>
</feature>
<reference evidence="7" key="1">
    <citation type="submission" date="2023-08" db="EMBL/GenBank/DDBJ databases">
        <authorList>
            <person name="Chen Y."/>
            <person name="Shah S."/>
            <person name="Dougan E. K."/>
            <person name="Thang M."/>
            <person name="Chan C."/>
        </authorList>
    </citation>
    <scope>NUCLEOTIDE SEQUENCE</scope>
</reference>
<evidence type="ECO:0000256" key="1">
    <source>
        <dbReference type="ARBA" id="ARBA00005253"/>
    </source>
</evidence>
<comment type="similarity">
    <text evidence="1">Belongs to the centrin family.</text>
</comment>
<dbReference type="PROSITE" id="PS00018">
    <property type="entry name" value="EF_HAND_1"/>
    <property type="match status" value="4"/>
</dbReference>
<evidence type="ECO:0000259" key="6">
    <source>
        <dbReference type="PROSITE" id="PS50222"/>
    </source>
</evidence>
<comment type="similarity">
    <text evidence="2">Belongs to the TPPP family.</text>
</comment>
<feature type="domain" description="EF-hand" evidence="6">
    <location>
        <begin position="187"/>
        <end position="222"/>
    </location>
</feature>
<name>A0AA36NAC3_9DINO</name>
<evidence type="ECO:0000256" key="5">
    <source>
        <dbReference type="SAM" id="MobiDB-lite"/>
    </source>
</evidence>
<comment type="caution">
    <text evidence="7">The sequence shown here is derived from an EMBL/GenBank/DDBJ whole genome shotgun (WGS) entry which is preliminary data.</text>
</comment>
<dbReference type="SMART" id="SM00054">
    <property type="entry name" value="EFh"/>
    <property type="match status" value="5"/>
</dbReference>
<feature type="domain" description="EF-hand" evidence="6">
    <location>
        <begin position="137"/>
        <end position="172"/>
    </location>
</feature>
<evidence type="ECO:0000313" key="8">
    <source>
        <dbReference type="Proteomes" id="UP001178507"/>
    </source>
</evidence>
<dbReference type="Gene3D" id="1.10.238.10">
    <property type="entry name" value="EF-hand"/>
    <property type="match status" value="3"/>
</dbReference>
<keyword evidence="4" id="KW-0106">Calcium</keyword>
<feature type="domain" description="EF-hand" evidence="6">
    <location>
        <begin position="225"/>
        <end position="257"/>
    </location>
</feature>
<dbReference type="Proteomes" id="UP001178507">
    <property type="component" value="Unassembled WGS sequence"/>
</dbReference>
<dbReference type="InterPro" id="IPR011992">
    <property type="entry name" value="EF-hand-dom_pair"/>
</dbReference>
<dbReference type="GO" id="GO:0005509">
    <property type="term" value="F:calcium ion binding"/>
    <property type="evidence" value="ECO:0007669"/>
    <property type="project" value="InterPro"/>
</dbReference>
<dbReference type="GO" id="GO:0015631">
    <property type="term" value="F:tubulin binding"/>
    <property type="evidence" value="ECO:0007669"/>
    <property type="project" value="InterPro"/>
</dbReference>
<dbReference type="InterPro" id="IPR050145">
    <property type="entry name" value="Centrin_CML-like"/>
</dbReference>
<dbReference type="PANTHER" id="PTHR23050">
    <property type="entry name" value="CALCIUM BINDING PROTEIN"/>
    <property type="match status" value="1"/>
</dbReference>
<dbReference type="GO" id="GO:0046785">
    <property type="term" value="P:microtubule polymerization"/>
    <property type="evidence" value="ECO:0007669"/>
    <property type="project" value="InterPro"/>
</dbReference>
<dbReference type="InterPro" id="IPR002048">
    <property type="entry name" value="EF_hand_dom"/>
</dbReference>